<evidence type="ECO:0000256" key="1">
    <source>
        <dbReference type="ARBA" id="ARBA00008779"/>
    </source>
</evidence>
<dbReference type="InterPro" id="IPR000917">
    <property type="entry name" value="Sulfatase_N"/>
</dbReference>
<dbReference type="EC" id="3.1.6.1" evidence="5"/>
<keyword evidence="2 5" id="KW-0378">Hydrolase</keyword>
<dbReference type="Proteomes" id="UP000315700">
    <property type="component" value="Chromosome"/>
</dbReference>
<evidence type="ECO:0000259" key="4">
    <source>
        <dbReference type="Pfam" id="PF00884"/>
    </source>
</evidence>
<dbReference type="Pfam" id="PF00884">
    <property type="entry name" value="Sulfatase"/>
    <property type="match status" value="1"/>
</dbReference>
<evidence type="ECO:0000256" key="2">
    <source>
        <dbReference type="ARBA" id="ARBA00022801"/>
    </source>
</evidence>
<dbReference type="GO" id="GO:0004065">
    <property type="term" value="F:arylsulfatase activity"/>
    <property type="evidence" value="ECO:0007669"/>
    <property type="project" value="UniProtKB-EC"/>
</dbReference>
<protein>
    <submittedName>
        <fullName evidence="5">Arylsulfatase</fullName>
        <ecNumber evidence="5">3.1.6.1</ecNumber>
    </submittedName>
</protein>
<dbReference type="InterPro" id="IPR017850">
    <property type="entry name" value="Alkaline_phosphatase_core_sf"/>
</dbReference>
<reference evidence="5 6" key="1">
    <citation type="submission" date="2019-02" db="EMBL/GenBank/DDBJ databases">
        <title>Deep-cultivation of Planctomycetes and their phenomic and genomic characterization uncovers novel biology.</title>
        <authorList>
            <person name="Wiegand S."/>
            <person name="Jogler M."/>
            <person name="Boedeker C."/>
            <person name="Pinto D."/>
            <person name="Vollmers J."/>
            <person name="Rivas-Marin E."/>
            <person name="Kohn T."/>
            <person name="Peeters S.H."/>
            <person name="Heuer A."/>
            <person name="Rast P."/>
            <person name="Oberbeckmann S."/>
            <person name="Bunk B."/>
            <person name="Jeske O."/>
            <person name="Meyerdierks A."/>
            <person name="Storesund J.E."/>
            <person name="Kallscheuer N."/>
            <person name="Luecker S."/>
            <person name="Lage O.M."/>
            <person name="Pohl T."/>
            <person name="Merkel B.J."/>
            <person name="Hornburger P."/>
            <person name="Mueller R.-W."/>
            <person name="Bruemmer F."/>
            <person name="Labrenz M."/>
            <person name="Spormann A.M."/>
            <person name="Op den Camp H."/>
            <person name="Overmann J."/>
            <person name="Amann R."/>
            <person name="Jetten M.S.M."/>
            <person name="Mascher T."/>
            <person name="Medema M.H."/>
            <person name="Devos D.P."/>
            <person name="Kaster A.-K."/>
            <person name="Ovreas L."/>
            <person name="Rohde M."/>
            <person name="Galperin M.Y."/>
            <person name="Jogler C."/>
        </authorList>
    </citation>
    <scope>NUCLEOTIDE SEQUENCE [LARGE SCALE GENOMIC DNA]</scope>
    <source>
        <strain evidence="5 6">Pan44</strain>
    </source>
</reference>
<dbReference type="PANTHER" id="PTHR43751">
    <property type="entry name" value="SULFATASE"/>
    <property type="match status" value="1"/>
</dbReference>
<feature type="signal peptide" evidence="3">
    <location>
        <begin position="1"/>
        <end position="30"/>
    </location>
</feature>
<dbReference type="InParanoid" id="A0A517SFR1"/>
<dbReference type="SUPFAM" id="SSF53649">
    <property type="entry name" value="Alkaline phosphatase-like"/>
    <property type="match status" value="1"/>
</dbReference>
<keyword evidence="3" id="KW-0732">Signal</keyword>
<proteinExistence type="inferred from homology"/>
<dbReference type="InterPro" id="IPR052701">
    <property type="entry name" value="GAG_Ulvan_Degrading_Sulfatases"/>
</dbReference>
<dbReference type="CDD" id="cd16143">
    <property type="entry name" value="ARS_like"/>
    <property type="match status" value="1"/>
</dbReference>
<sequence length="507" mass="54325" precursor="true">MPGLPPSRSARMLRSLTLVVLVVAARGLQAADPAKPNVVVIYADDLGYGDVGCYGATAVKTPNIDQLAAQGIRFTDGHSTSATCTPSRYALLTGEYPWRKKGTGILPGDAKMIIEPGRTTVASLLKSAGYRTGVVGKWHLGLGAENLDWNGEIRPCPLDIGFDESFIMAATGDRVPCVYVDGRRVVGLDPNDPIRVSYGKPVGDEPLGRDHPELLKMNFSHGHDMTIVNGISRIGTMAGGKTARWIDEDMADVFTKKGVEFIEKNAGQPFFLYFATQDIHVPRVPHARFLGATSMGPRGDAIAQLDWCVGQLMKTLEAKGVADNTLVIFTSDNGPVVDDGYQDDAVKKLGGHKPAGPLRGGKYSHFEAGTRVPFIVRWPARIGAPAVSDAIVCQIDFLASFAGLLGIQLRDPGDSQNQLAAFTGESATGREVLVEQAGRLAIRFKNWKYIPGGKGPQRNLTGNELGNDAGAQLYDLSKDPGEQNNLAGSNSEMVGVLRTTLETIQGR</sequence>
<comment type="similarity">
    <text evidence="1">Belongs to the sulfatase family.</text>
</comment>
<dbReference type="Gene3D" id="3.30.1120.10">
    <property type="match status" value="1"/>
</dbReference>
<dbReference type="AlphaFoldDB" id="A0A517SFR1"/>
<evidence type="ECO:0000313" key="6">
    <source>
        <dbReference type="Proteomes" id="UP000315700"/>
    </source>
</evidence>
<gene>
    <name evidence="5" type="primary">atsA_22</name>
    <name evidence="5" type="ORF">Pan44_30040</name>
</gene>
<dbReference type="KEGG" id="ccos:Pan44_30040"/>
<feature type="domain" description="Sulfatase N-terminal" evidence="4">
    <location>
        <begin position="36"/>
        <end position="407"/>
    </location>
</feature>
<feature type="chain" id="PRO_5022137605" evidence="3">
    <location>
        <begin position="31"/>
        <end position="507"/>
    </location>
</feature>
<evidence type="ECO:0000313" key="5">
    <source>
        <dbReference type="EMBL" id="QDT54963.1"/>
    </source>
</evidence>
<dbReference type="PROSITE" id="PS00149">
    <property type="entry name" value="SULFATASE_2"/>
    <property type="match status" value="1"/>
</dbReference>
<dbReference type="PROSITE" id="PS00523">
    <property type="entry name" value="SULFATASE_1"/>
    <property type="match status" value="1"/>
</dbReference>
<dbReference type="InterPro" id="IPR024607">
    <property type="entry name" value="Sulfatase_CS"/>
</dbReference>
<keyword evidence="6" id="KW-1185">Reference proteome</keyword>
<organism evidence="5 6">
    <name type="scientific">Caulifigura coniformis</name>
    <dbReference type="NCBI Taxonomy" id="2527983"/>
    <lineage>
        <taxon>Bacteria</taxon>
        <taxon>Pseudomonadati</taxon>
        <taxon>Planctomycetota</taxon>
        <taxon>Planctomycetia</taxon>
        <taxon>Planctomycetales</taxon>
        <taxon>Planctomycetaceae</taxon>
        <taxon>Caulifigura</taxon>
    </lineage>
</organism>
<evidence type="ECO:0000256" key="3">
    <source>
        <dbReference type="SAM" id="SignalP"/>
    </source>
</evidence>
<accession>A0A517SFR1</accession>
<name>A0A517SFR1_9PLAN</name>
<dbReference type="EMBL" id="CP036271">
    <property type="protein sequence ID" value="QDT54963.1"/>
    <property type="molecule type" value="Genomic_DNA"/>
</dbReference>
<dbReference type="Gene3D" id="3.40.720.10">
    <property type="entry name" value="Alkaline Phosphatase, subunit A"/>
    <property type="match status" value="1"/>
</dbReference>
<dbReference type="PANTHER" id="PTHR43751:SF6">
    <property type="entry name" value="N-ACETYLGALACTOSAMINE-6-O-SULFATASE"/>
    <property type="match status" value="1"/>
</dbReference>